<accession>J9FA30</accession>
<proteinExistence type="predicted"/>
<organism evidence="1">
    <name type="scientific">gut metagenome</name>
    <dbReference type="NCBI Taxonomy" id="749906"/>
    <lineage>
        <taxon>unclassified sequences</taxon>
        <taxon>metagenomes</taxon>
        <taxon>organismal metagenomes</taxon>
    </lineage>
</organism>
<name>J9FA30_9ZZZZ</name>
<comment type="caution">
    <text evidence="1">The sequence shown here is derived from an EMBL/GenBank/DDBJ whole genome shotgun (WGS) entry which is preliminary data.</text>
</comment>
<dbReference type="EMBL" id="AMCI01007963">
    <property type="protein sequence ID" value="EJW91766.1"/>
    <property type="molecule type" value="Genomic_DNA"/>
</dbReference>
<gene>
    <name evidence="1" type="ORF">EVA_20127</name>
</gene>
<protein>
    <submittedName>
        <fullName evidence="1">Uncharacterized protein</fullName>
    </submittedName>
</protein>
<dbReference type="AlphaFoldDB" id="J9FA30"/>
<reference evidence="1" key="1">
    <citation type="journal article" date="2012" name="PLoS ONE">
        <title>Gene sets for utilization of primary and secondary nutrition supplies in the distal gut of endangered iberian lynx.</title>
        <authorList>
            <person name="Alcaide M."/>
            <person name="Messina E."/>
            <person name="Richter M."/>
            <person name="Bargiela R."/>
            <person name="Peplies J."/>
            <person name="Huws S.A."/>
            <person name="Newbold C.J."/>
            <person name="Golyshin P.N."/>
            <person name="Simon M.A."/>
            <person name="Lopez G."/>
            <person name="Yakimov M.M."/>
            <person name="Ferrer M."/>
        </authorList>
    </citation>
    <scope>NUCLEOTIDE SEQUENCE</scope>
</reference>
<evidence type="ECO:0000313" key="1">
    <source>
        <dbReference type="EMBL" id="EJW91766.1"/>
    </source>
</evidence>
<sequence length="37" mass="4154">MMSPWFILGSIECPVTLHQRLAFSNPLITMLVAGMFT</sequence>